<sequence>MSESVTEIVYLHMKPGLDLSSGEAKEAWQSTLNTIAKQPGCKALYWGRQTEKPDTVQMLVDWESIDDHKTFERTPGYQPFLSNIMENLVASGPEMFHVKFPAEYSTSDNPFTMPVTECINAYFPPAYHQDQYSSQFSEFRAQAAEMPQSGAKGVFGGWSVEPHQHENLGEGVDGKLFAGFIGWPDVEAHMAFRKTEDFARIIPLLREGHKGMKVWHVAFQQYN</sequence>
<dbReference type="InterPro" id="IPR011008">
    <property type="entry name" value="Dimeric_a/b-barrel"/>
</dbReference>
<protein>
    <recommendedName>
        <fullName evidence="1">ABM domain-containing protein</fullName>
    </recommendedName>
</protein>
<dbReference type="Pfam" id="PF03992">
    <property type="entry name" value="ABM"/>
    <property type="match status" value="1"/>
</dbReference>
<organism evidence="2 3">
    <name type="scientific">Alternaria burnsii</name>
    <dbReference type="NCBI Taxonomy" id="1187904"/>
    <lineage>
        <taxon>Eukaryota</taxon>
        <taxon>Fungi</taxon>
        <taxon>Dikarya</taxon>
        <taxon>Ascomycota</taxon>
        <taxon>Pezizomycotina</taxon>
        <taxon>Dothideomycetes</taxon>
        <taxon>Pleosporomycetidae</taxon>
        <taxon>Pleosporales</taxon>
        <taxon>Pleosporineae</taxon>
        <taxon>Pleosporaceae</taxon>
        <taxon>Alternaria</taxon>
        <taxon>Alternaria sect. Alternaria</taxon>
    </lineage>
</organism>
<reference evidence="2" key="2">
    <citation type="submission" date="2020-08" db="EMBL/GenBank/DDBJ databases">
        <title>Draft Genome Sequence of Cumin Blight Pathogen Alternaria burnsii.</title>
        <authorList>
            <person name="Feng Z."/>
        </authorList>
    </citation>
    <scope>NUCLEOTIDE SEQUENCE</scope>
    <source>
        <strain evidence="2">CBS107.38</strain>
    </source>
</reference>
<name>A0A8H7EJB6_9PLEO</name>
<evidence type="ECO:0000313" key="2">
    <source>
        <dbReference type="EMBL" id="KAF7682221.1"/>
    </source>
</evidence>
<gene>
    <name evidence="2" type="ORF">GT037_001197</name>
</gene>
<evidence type="ECO:0000313" key="3">
    <source>
        <dbReference type="Proteomes" id="UP000596902"/>
    </source>
</evidence>
<keyword evidence="3" id="KW-1185">Reference proteome</keyword>
<dbReference type="Proteomes" id="UP000596902">
    <property type="component" value="Unassembled WGS sequence"/>
</dbReference>
<dbReference type="EMBL" id="JAAABM010000001">
    <property type="protein sequence ID" value="KAF7682221.1"/>
    <property type="molecule type" value="Genomic_DNA"/>
</dbReference>
<accession>A0A8H7EJB6</accession>
<feature type="domain" description="ABM" evidence="1">
    <location>
        <begin position="5"/>
        <end position="100"/>
    </location>
</feature>
<dbReference type="InterPro" id="IPR007138">
    <property type="entry name" value="ABM_dom"/>
</dbReference>
<dbReference type="GeneID" id="62199422"/>
<dbReference type="Gene3D" id="3.30.70.100">
    <property type="match status" value="2"/>
</dbReference>
<dbReference type="PROSITE" id="PS51725">
    <property type="entry name" value="ABM"/>
    <property type="match status" value="1"/>
</dbReference>
<dbReference type="SUPFAM" id="SSF54909">
    <property type="entry name" value="Dimeric alpha+beta barrel"/>
    <property type="match status" value="1"/>
</dbReference>
<comment type="caution">
    <text evidence="2">The sequence shown here is derived from an EMBL/GenBank/DDBJ whole genome shotgun (WGS) entry which is preliminary data.</text>
</comment>
<reference evidence="2" key="1">
    <citation type="submission" date="2020-01" db="EMBL/GenBank/DDBJ databases">
        <authorList>
            <person name="Feng Z.H.Z."/>
        </authorList>
    </citation>
    <scope>NUCLEOTIDE SEQUENCE</scope>
    <source>
        <strain evidence="2">CBS107.38</strain>
    </source>
</reference>
<proteinExistence type="predicted"/>
<evidence type="ECO:0000259" key="1">
    <source>
        <dbReference type="PROSITE" id="PS51725"/>
    </source>
</evidence>
<dbReference type="AlphaFoldDB" id="A0A8H7EJB6"/>
<dbReference type="RefSeq" id="XP_038792100.1">
    <property type="nucleotide sequence ID" value="XM_038926244.1"/>
</dbReference>
<dbReference type="OrthoDB" id="3830579at2759"/>